<evidence type="ECO:0000256" key="3">
    <source>
        <dbReference type="ARBA" id="ARBA00022777"/>
    </source>
</evidence>
<dbReference type="GO" id="GO:0005524">
    <property type="term" value="F:ATP binding"/>
    <property type="evidence" value="ECO:0007669"/>
    <property type="project" value="UniProtKB-UniRule"/>
</dbReference>
<dbReference type="Proteomes" id="UP000615446">
    <property type="component" value="Unassembled WGS sequence"/>
</dbReference>
<accession>A0A8H3LAR4</accession>
<dbReference type="InterPro" id="IPR011009">
    <property type="entry name" value="Kinase-like_dom_sf"/>
</dbReference>
<protein>
    <submittedName>
        <fullName evidence="7">Kinase-like domain-containing protein</fullName>
    </submittedName>
</protein>
<dbReference type="AlphaFoldDB" id="A0A8H3LAR4"/>
<keyword evidence="3 7" id="KW-0418">Kinase</keyword>
<name>A0A8H3LAR4_9GLOM</name>
<dbReference type="PROSITE" id="PS00107">
    <property type="entry name" value="PROTEIN_KINASE_ATP"/>
    <property type="match status" value="1"/>
</dbReference>
<evidence type="ECO:0000256" key="4">
    <source>
        <dbReference type="ARBA" id="ARBA00022840"/>
    </source>
</evidence>
<evidence type="ECO:0000256" key="5">
    <source>
        <dbReference type="PROSITE-ProRule" id="PRU10141"/>
    </source>
</evidence>
<dbReference type="InterPro" id="IPR051681">
    <property type="entry name" value="Ser/Thr_Kinases-Pseudokinases"/>
</dbReference>
<feature type="domain" description="Protein kinase" evidence="6">
    <location>
        <begin position="96"/>
        <end position="377"/>
    </location>
</feature>
<organism evidence="7 8">
    <name type="scientific">Rhizophagus clarus</name>
    <dbReference type="NCBI Taxonomy" id="94130"/>
    <lineage>
        <taxon>Eukaryota</taxon>
        <taxon>Fungi</taxon>
        <taxon>Fungi incertae sedis</taxon>
        <taxon>Mucoromycota</taxon>
        <taxon>Glomeromycotina</taxon>
        <taxon>Glomeromycetes</taxon>
        <taxon>Glomerales</taxon>
        <taxon>Glomeraceae</taxon>
        <taxon>Rhizophagus</taxon>
    </lineage>
</organism>
<dbReference type="InterPro" id="IPR000719">
    <property type="entry name" value="Prot_kinase_dom"/>
</dbReference>
<dbReference type="OrthoDB" id="2409286at2759"/>
<dbReference type="InterPro" id="IPR017441">
    <property type="entry name" value="Protein_kinase_ATP_BS"/>
</dbReference>
<keyword evidence="2 5" id="KW-0547">Nucleotide-binding</keyword>
<gene>
    <name evidence="7" type="ORF">RCL2_001192900</name>
</gene>
<dbReference type="PANTHER" id="PTHR44329:SF288">
    <property type="entry name" value="MITOGEN-ACTIVATED PROTEIN KINASE KINASE KINASE 20"/>
    <property type="match status" value="1"/>
</dbReference>
<evidence type="ECO:0000313" key="7">
    <source>
        <dbReference type="EMBL" id="GES84837.1"/>
    </source>
</evidence>
<sequence length="472" mass="54588">MEKSTKIKHKVGFLLSNDALSSQSTQTAVKSKKECSECNKIRKPSTENNQICYTCNKAKKRIISSGNKVIDDFIKYTNTNCPNKNGKMVFVPYEKFKNIEFIGEGGFSQIFKATWIDCQITDWGALDYTIKKYNRTVALKKLNNSKNITSKELNELKMYYHYSLNWKSSNNNCDIHNSYVNIYYGITQDPITQDLIFIMPYHNSDLAHYITKDFYNISWHDKISKLEDIIKGLSNIHDANIIHRDLHSGNILVDGQYSAKLCDLGTSKSATDNDDNNEIHGIIPFIAPEVLQGKKYTRASDIYSYGMIMWEIMVGRRPFWDRKHNTELIIDTCNGLRPPIVTNAPEGYIDLMKECWHDDPEKRPTANEILEKINRVYANECKNETKIIESSDIGPVIRNNSGAIYESKRKFEGIQFENNFINGESIKKIKLIEDKNDDYLTREIEFDFDINSKRVYENEYATREIDFDIGAL</sequence>
<dbReference type="EMBL" id="BLAL01000086">
    <property type="protein sequence ID" value="GES84837.1"/>
    <property type="molecule type" value="Genomic_DNA"/>
</dbReference>
<evidence type="ECO:0000259" key="6">
    <source>
        <dbReference type="PROSITE" id="PS50011"/>
    </source>
</evidence>
<dbReference type="InterPro" id="IPR001245">
    <property type="entry name" value="Ser-Thr/Tyr_kinase_cat_dom"/>
</dbReference>
<evidence type="ECO:0000256" key="2">
    <source>
        <dbReference type="ARBA" id="ARBA00022741"/>
    </source>
</evidence>
<evidence type="ECO:0000313" key="8">
    <source>
        <dbReference type="Proteomes" id="UP000615446"/>
    </source>
</evidence>
<dbReference type="Pfam" id="PF07714">
    <property type="entry name" value="PK_Tyr_Ser-Thr"/>
    <property type="match status" value="1"/>
</dbReference>
<dbReference type="PROSITE" id="PS50011">
    <property type="entry name" value="PROTEIN_KINASE_DOM"/>
    <property type="match status" value="1"/>
</dbReference>
<keyword evidence="4 5" id="KW-0067">ATP-binding</keyword>
<dbReference type="PANTHER" id="PTHR44329">
    <property type="entry name" value="SERINE/THREONINE-PROTEIN KINASE TNNI3K-RELATED"/>
    <property type="match status" value="1"/>
</dbReference>
<dbReference type="GO" id="GO:0004674">
    <property type="term" value="F:protein serine/threonine kinase activity"/>
    <property type="evidence" value="ECO:0007669"/>
    <property type="project" value="TreeGrafter"/>
</dbReference>
<feature type="binding site" evidence="5">
    <location>
        <position position="132"/>
    </location>
    <ligand>
        <name>ATP</name>
        <dbReference type="ChEBI" id="CHEBI:30616"/>
    </ligand>
</feature>
<dbReference type="SUPFAM" id="SSF56112">
    <property type="entry name" value="Protein kinase-like (PK-like)"/>
    <property type="match status" value="1"/>
</dbReference>
<reference evidence="7" key="1">
    <citation type="submission" date="2019-10" db="EMBL/GenBank/DDBJ databases">
        <title>Conservation and host-specific expression of non-tandemly repeated heterogenous ribosome RNA gene in arbuscular mycorrhizal fungi.</title>
        <authorList>
            <person name="Maeda T."/>
            <person name="Kobayashi Y."/>
            <person name="Nakagawa T."/>
            <person name="Ezawa T."/>
            <person name="Yamaguchi K."/>
            <person name="Bino T."/>
            <person name="Nishimoto Y."/>
            <person name="Shigenobu S."/>
            <person name="Kawaguchi M."/>
        </authorList>
    </citation>
    <scope>NUCLEOTIDE SEQUENCE</scope>
    <source>
        <strain evidence="7">HR1</strain>
    </source>
</reference>
<dbReference type="Gene3D" id="1.10.510.10">
    <property type="entry name" value="Transferase(Phosphotransferase) domain 1"/>
    <property type="match status" value="1"/>
</dbReference>
<evidence type="ECO:0000256" key="1">
    <source>
        <dbReference type="ARBA" id="ARBA00022679"/>
    </source>
</evidence>
<keyword evidence="1" id="KW-0808">Transferase</keyword>
<comment type="caution">
    <text evidence="7">The sequence shown here is derived from an EMBL/GenBank/DDBJ whole genome shotgun (WGS) entry which is preliminary data.</text>
</comment>
<proteinExistence type="predicted"/>